<dbReference type="Gene3D" id="1.25.40.10">
    <property type="entry name" value="Tetratricopeptide repeat domain"/>
    <property type="match status" value="1"/>
</dbReference>
<dbReference type="InterPro" id="IPR011990">
    <property type="entry name" value="TPR-like_helical_dom_sf"/>
</dbReference>
<reference evidence="2" key="1">
    <citation type="submission" date="2016-03" db="EMBL/GenBank/DDBJ databases">
        <authorList>
            <person name="Ploux O."/>
        </authorList>
    </citation>
    <scope>NUCLEOTIDE SEQUENCE [LARGE SCALE GENOMIC DNA]</scope>
    <source>
        <strain evidence="2">UK7</strain>
    </source>
</reference>
<dbReference type="Pfam" id="PF13374">
    <property type="entry name" value="TPR_10"/>
    <property type="match status" value="1"/>
</dbReference>
<dbReference type="InParanoid" id="A0A1E1LER7"/>
<dbReference type="AlphaFoldDB" id="A0A1E1LER7"/>
<comment type="caution">
    <text evidence="1">The sequence shown here is derived from an EMBL/GenBank/DDBJ whole genome shotgun (WGS) entry which is preliminary data.</text>
</comment>
<name>A0A1E1LER7_9HELO</name>
<proteinExistence type="predicted"/>
<sequence>MLQDALLKMEVSFGEKHGGTLSCRGVLAKSMISQRRFAEAVSLLKRLLVLAEGTLSPSHMIICQSSFDLGMAYAGQGRLYEALGMSRRATEGIARERSDEHLSIMAWMSNVTHLEELVARGSQSLSAENLA</sequence>
<dbReference type="Proteomes" id="UP000178129">
    <property type="component" value="Unassembled WGS sequence"/>
</dbReference>
<organism evidence="1 2">
    <name type="scientific">Rhynchosporium graminicola</name>
    <dbReference type="NCBI Taxonomy" id="2792576"/>
    <lineage>
        <taxon>Eukaryota</taxon>
        <taxon>Fungi</taxon>
        <taxon>Dikarya</taxon>
        <taxon>Ascomycota</taxon>
        <taxon>Pezizomycotina</taxon>
        <taxon>Leotiomycetes</taxon>
        <taxon>Helotiales</taxon>
        <taxon>Ploettnerulaceae</taxon>
        <taxon>Rhynchosporium</taxon>
    </lineage>
</organism>
<evidence type="ECO:0008006" key="3">
    <source>
        <dbReference type="Google" id="ProtNLM"/>
    </source>
</evidence>
<keyword evidence="2" id="KW-1185">Reference proteome</keyword>
<protein>
    <recommendedName>
        <fullName evidence="3">MalT-like TPR region domain-containing protein</fullName>
    </recommendedName>
</protein>
<evidence type="ECO:0000313" key="2">
    <source>
        <dbReference type="Proteomes" id="UP000178129"/>
    </source>
</evidence>
<accession>A0A1E1LER7</accession>
<evidence type="ECO:0000313" key="1">
    <source>
        <dbReference type="EMBL" id="CZT09023.1"/>
    </source>
</evidence>
<dbReference type="EMBL" id="FJUW01000048">
    <property type="protein sequence ID" value="CZT09023.1"/>
    <property type="molecule type" value="Genomic_DNA"/>
</dbReference>
<gene>
    <name evidence="1" type="ORF">RCO7_09858</name>
</gene>
<dbReference type="SUPFAM" id="SSF48452">
    <property type="entry name" value="TPR-like"/>
    <property type="match status" value="1"/>
</dbReference>